<comment type="caution">
    <text evidence="5">Lacks conserved residue(s) required for the propagation of feature annotation.</text>
</comment>
<dbReference type="InterPro" id="IPR005135">
    <property type="entry name" value="Endo/exonuclease/phosphatase"/>
</dbReference>
<reference evidence="8" key="1">
    <citation type="journal article" date="2017" name="bioRxiv">
        <title>Comparative analysis of the genomes of Stylophora pistillata and Acropora digitifera provides evidence for extensive differences between species of corals.</title>
        <authorList>
            <person name="Voolstra C.R."/>
            <person name="Li Y."/>
            <person name="Liew Y.J."/>
            <person name="Baumgarten S."/>
            <person name="Zoccola D."/>
            <person name="Flot J.-F."/>
            <person name="Tambutte S."/>
            <person name="Allemand D."/>
            <person name="Aranda M."/>
        </authorList>
    </citation>
    <scope>NUCLEOTIDE SEQUENCE [LARGE SCALE GENOMIC DNA]</scope>
</reference>
<keyword evidence="4" id="KW-1015">Disulfide bond</keyword>
<dbReference type="EMBL" id="LSMT01001850">
    <property type="protein sequence ID" value="PFX11819.1"/>
    <property type="molecule type" value="Genomic_DNA"/>
</dbReference>
<gene>
    <name evidence="7" type="primary">UMOD</name>
    <name evidence="7" type="ORF">AWC38_SpisGene24328</name>
</gene>
<dbReference type="SUPFAM" id="SSF56219">
    <property type="entry name" value="DNase I-like"/>
    <property type="match status" value="1"/>
</dbReference>
<dbReference type="Gene3D" id="3.60.10.10">
    <property type="entry name" value="Endonuclease/exonuclease/phosphatase"/>
    <property type="match status" value="1"/>
</dbReference>
<dbReference type="InterPro" id="IPR001881">
    <property type="entry name" value="EGF-like_Ca-bd_dom"/>
</dbReference>
<protein>
    <submittedName>
        <fullName evidence="7">Uromodulin</fullName>
    </submittedName>
</protein>
<dbReference type="InterPro" id="IPR057774">
    <property type="entry name" value="D8C_UMOD/GP2/OIT3-like"/>
</dbReference>
<dbReference type="PANTHER" id="PTHR46670:SF3">
    <property type="entry name" value="ENDONUCLEASE_EXONUCLEASE_PHOSPHATASE DOMAIN-CONTAINING PROTEIN"/>
    <property type="match status" value="1"/>
</dbReference>
<dbReference type="PROSITE" id="PS50026">
    <property type="entry name" value="EGF_3"/>
    <property type="match status" value="1"/>
</dbReference>
<dbReference type="Pfam" id="PF12947">
    <property type="entry name" value="EGF_3"/>
    <property type="match status" value="1"/>
</dbReference>
<evidence type="ECO:0000256" key="5">
    <source>
        <dbReference type="PROSITE-ProRule" id="PRU00076"/>
    </source>
</evidence>
<dbReference type="OrthoDB" id="5989487at2759"/>
<dbReference type="GO" id="GO:0005509">
    <property type="term" value="F:calcium ion binding"/>
    <property type="evidence" value="ECO:0007669"/>
    <property type="project" value="InterPro"/>
</dbReference>
<dbReference type="PROSITE" id="PS01186">
    <property type="entry name" value="EGF_2"/>
    <property type="match status" value="1"/>
</dbReference>
<dbReference type="PANTHER" id="PTHR46670">
    <property type="entry name" value="ENDO/EXONUCLEASE/PHOSPHATASE DOMAIN-CONTAINING PROTEIN"/>
    <property type="match status" value="1"/>
</dbReference>
<dbReference type="InterPro" id="IPR024731">
    <property type="entry name" value="NELL2-like_EGF"/>
</dbReference>
<dbReference type="SMART" id="SM00179">
    <property type="entry name" value="EGF_CA"/>
    <property type="match status" value="1"/>
</dbReference>
<organism evidence="7 8">
    <name type="scientific">Stylophora pistillata</name>
    <name type="common">Smooth cauliflower coral</name>
    <dbReference type="NCBI Taxonomy" id="50429"/>
    <lineage>
        <taxon>Eukaryota</taxon>
        <taxon>Metazoa</taxon>
        <taxon>Cnidaria</taxon>
        <taxon>Anthozoa</taxon>
        <taxon>Hexacorallia</taxon>
        <taxon>Scleractinia</taxon>
        <taxon>Astrocoeniina</taxon>
        <taxon>Pocilloporidae</taxon>
        <taxon>Stylophora</taxon>
    </lineage>
</organism>
<evidence type="ECO:0000256" key="1">
    <source>
        <dbReference type="ARBA" id="ARBA00022536"/>
    </source>
</evidence>
<evidence type="ECO:0000259" key="6">
    <source>
        <dbReference type="PROSITE" id="PS50026"/>
    </source>
</evidence>
<evidence type="ECO:0000313" key="8">
    <source>
        <dbReference type="Proteomes" id="UP000225706"/>
    </source>
</evidence>
<dbReference type="InterPro" id="IPR036691">
    <property type="entry name" value="Endo/exonu/phosph_ase_sf"/>
</dbReference>
<accession>A0A2B4R4S5</accession>
<keyword evidence="8" id="KW-1185">Reference proteome</keyword>
<comment type="caution">
    <text evidence="7">The sequence shown here is derived from an EMBL/GenBank/DDBJ whole genome shotgun (WGS) entry which is preliminary data.</text>
</comment>
<dbReference type="GO" id="GO:0003824">
    <property type="term" value="F:catalytic activity"/>
    <property type="evidence" value="ECO:0007669"/>
    <property type="project" value="InterPro"/>
</dbReference>
<keyword evidence="2" id="KW-0732">Signal</keyword>
<proteinExistence type="predicted"/>
<dbReference type="SUPFAM" id="SSF57196">
    <property type="entry name" value="EGF/Laminin"/>
    <property type="match status" value="1"/>
</dbReference>
<dbReference type="CDD" id="cd00054">
    <property type="entry name" value="EGF_CA"/>
    <property type="match status" value="1"/>
</dbReference>
<evidence type="ECO:0000313" key="7">
    <source>
        <dbReference type="EMBL" id="PFX11819.1"/>
    </source>
</evidence>
<dbReference type="AlphaFoldDB" id="A0A2B4R4S5"/>
<dbReference type="Gene3D" id="2.10.25.10">
    <property type="entry name" value="Laminin"/>
    <property type="match status" value="1"/>
</dbReference>
<dbReference type="Pfam" id="PF14529">
    <property type="entry name" value="Exo_endo_phos_2"/>
    <property type="match status" value="1"/>
</dbReference>
<keyword evidence="1 5" id="KW-0245">EGF-like domain</keyword>
<evidence type="ECO:0000256" key="3">
    <source>
        <dbReference type="ARBA" id="ARBA00022737"/>
    </source>
</evidence>
<dbReference type="InterPro" id="IPR000152">
    <property type="entry name" value="EGF-type_Asp/Asn_hydroxyl_site"/>
</dbReference>
<evidence type="ECO:0000256" key="4">
    <source>
        <dbReference type="ARBA" id="ARBA00023157"/>
    </source>
</evidence>
<dbReference type="Pfam" id="PF23283">
    <property type="entry name" value="D8C_UMOD"/>
    <property type="match status" value="1"/>
</dbReference>
<sequence length="633" mass="72398">MDLLLSSTVGLKLRVIIVYRPPPSTLNGLTSSLFLDEFSTFLEHYITDPGGLLLVGDFNIHVDTCSSQHSTKFLQLLDSFNLTQHTHGSTHKDRHTLDLMITESDDNIVSNLTIGSPFVISDHAAVHFQLSLNKPPLDKKIISFRKLRSIDFDNFCADVMNSSLPDLFASSSSSLDYLIDQYNRVLTSILETHAPLQTKIVTLRPAAPWYSEEINNLKRSRRKLERRWRMTKLPSDRKLFIEGCDAVNKLIRDSRKNYFASLINENQSNYKELFKIIDKLLQRKTDIQYPPCKSPTDLANKFTEYFTTKIDRIRGHITTAAFSHRDTVPVVDNACPYSFDIFKTVTADEVLTFIMNLAAKSCSLDPLPDRDRSMLFPDYYFFAERRLVSHTIETKYVKDLEYCELFCYMNDNCVSANFKKDPETGGMSLICELNNATHLEYDSDLTTDAVFYYRGSKNACAKNSLCQNDAAYIDECQANTHDCHLNATCNNTNGSFMCTCSFGFNGDGRNCTAHPCYHCTNLDDFDRKSSYKGKNPAKCDDKLKGWYRFVRDAGKQMPTTCVKERRCCTDRQGWLDGEHPTVENGIVKRKVCFRRHGKCCEDSVLIDVKNCGSYYIYKLFKPPTCNMRYCSTD</sequence>
<dbReference type="FunFam" id="2.10.25.10:FF:000038">
    <property type="entry name" value="Fibrillin 2"/>
    <property type="match status" value="1"/>
</dbReference>
<dbReference type="Proteomes" id="UP000225706">
    <property type="component" value="Unassembled WGS sequence"/>
</dbReference>
<evidence type="ECO:0000256" key="2">
    <source>
        <dbReference type="ARBA" id="ARBA00022729"/>
    </source>
</evidence>
<feature type="domain" description="EGF-like" evidence="6">
    <location>
        <begin position="472"/>
        <end position="512"/>
    </location>
</feature>
<keyword evidence="3" id="KW-0677">Repeat</keyword>
<dbReference type="PROSITE" id="PS00010">
    <property type="entry name" value="ASX_HYDROXYL"/>
    <property type="match status" value="1"/>
</dbReference>
<dbReference type="InterPro" id="IPR000742">
    <property type="entry name" value="EGF"/>
</dbReference>
<name>A0A2B4R4S5_STYPI</name>